<sequence length="152" mass="15460">MDLPVLPRSKTASTASHSAPATVAADTLKNVRPRDGCCSHARHSTEAPIPAPFLRRPALGAAALTPGPRSSGPRAAAPRSPPSHWTPPRRCLVAAQRAPLAGGSGPVATTSPSPRALPRRASQASSLGVVALHRGSRGGGILAYHTVAARVS</sequence>
<proteinExistence type="predicted"/>
<evidence type="ECO:0000313" key="3">
    <source>
        <dbReference type="Proteomes" id="UP000823388"/>
    </source>
</evidence>
<reference evidence="2" key="1">
    <citation type="submission" date="2020-05" db="EMBL/GenBank/DDBJ databases">
        <title>WGS assembly of Panicum virgatum.</title>
        <authorList>
            <person name="Lovell J.T."/>
            <person name="Jenkins J."/>
            <person name="Shu S."/>
            <person name="Juenger T.E."/>
            <person name="Schmutz J."/>
        </authorList>
    </citation>
    <scope>NUCLEOTIDE SEQUENCE</scope>
    <source>
        <strain evidence="2">AP13</strain>
    </source>
</reference>
<feature type="compositionally biased region" description="Low complexity" evidence="1">
    <location>
        <begin position="52"/>
        <end position="78"/>
    </location>
</feature>
<name>A0A8T0MHZ2_PANVG</name>
<dbReference type="EMBL" id="CM029054">
    <property type="protein sequence ID" value="KAG2534859.1"/>
    <property type="molecule type" value="Genomic_DNA"/>
</dbReference>
<organism evidence="2 3">
    <name type="scientific">Panicum virgatum</name>
    <name type="common">Blackwell switchgrass</name>
    <dbReference type="NCBI Taxonomy" id="38727"/>
    <lineage>
        <taxon>Eukaryota</taxon>
        <taxon>Viridiplantae</taxon>
        <taxon>Streptophyta</taxon>
        <taxon>Embryophyta</taxon>
        <taxon>Tracheophyta</taxon>
        <taxon>Spermatophyta</taxon>
        <taxon>Magnoliopsida</taxon>
        <taxon>Liliopsida</taxon>
        <taxon>Poales</taxon>
        <taxon>Poaceae</taxon>
        <taxon>PACMAD clade</taxon>
        <taxon>Panicoideae</taxon>
        <taxon>Panicodae</taxon>
        <taxon>Paniceae</taxon>
        <taxon>Panicinae</taxon>
        <taxon>Panicum</taxon>
        <taxon>Panicum sect. Hiantes</taxon>
    </lineage>
</organism>
<evidence type="ECO:0000313" key="2">
    <source>
        <dbReference type="EMBL" id="KAG2534859.1"/>
    </source>
</evidence>
<dbReference type="Proteomes" id="UP000823388">
    <property type="component" value="Chromosome 9N"/>
</dbReference>
<feature type="compositionally biased region" description="Low complexity" evidence="1">
    <location>
        <begin position="11"/>
        <end position="25"/>
    </location>
</feature>
<comment type="caution">
    <text evidence="2">The sequence shown here is derived from an EMBL/GenBank/DDBJ whole genome shotgun (WGS) entry which is preliminary data.</text>
</comment>
<evidence type="ECO:0000256" key="1">
    <source>
        <dbReference type="SAM" id="MobiDB-lite"/>
    </source>
</evidence>
<gene>
    <name evidence="2" type="ORF">PVAP13_9NG073400</name>
</gene>
<feature type="region of interest" description="Disordered" evidence="1">
    <location>
        <begin position="1"/>
        <end position="122"/>
    </location>
</feature>
<accession>A0A8T0MHZ2</accession>
<dbReference type="AlphaFoldDB" id="A0A8T0MHZ2"/>
<protein>
    <submittedName>
        <fullName evidence="2">Uncharacterized protein</fullName>
    </submittedName>
</protein>
<keyword evidence="3" id="KW-1185">Reference proteome</keyword>